<dbReference type="Gene3D" id="3.40.50.1820">
    <property type="entry name" value="alpha/beta hydrolase"/>
    <property type="match status" value="1"/>
</dbReference>
<keyword evidence="6" id="KW-1185">Reference proteome</keyword>
<dbReference type="PANTHER" id="PTHR10272:SF0">
    <property type="entry name" value="PLATELET-ACTIVATING FACTOR ACETYLHYDROLASE"/>
    <property type="match status" value="1"/>
</dbReference>
<keyword evidence="1" id="KW-0378">Hydrolase</keyword>
<dbReference type="RefSeq" id="WP_168877800.1">
    <property type="nucleotide sequence ID" value="NZ_JABAIM010000003.1"/>
</dbReference>
<evidence type="ECO:0000313" key="5">
    <source>
        <dbReference type="EMBL" id="NLR76127.1"/>
    </source>
</evidence>
<dbReference type="InterPro" id="IPR029058">
    <property type="entry name" value="AB_hydrolase_fold"/>
</dbReference>
<evidence type="ECO:0000313" key="6">
    <source>
        <dbReference type="Proteomes" id="UP000587991"/>
    </source>
</evidence>
<reference evidence="5 6" key="1">
    <citation type="submission" date="2020-04" db="EMBL/GenBank/DDBJ databases">
        <title>Draft genome of Leeia sp. IMCC25680.</title>
        <authorList>
            <person name="Song J."/>
            <person name="Cho J.-C."/>
        </authorList>
    </citation>
    <scope>NUCLEOTIDE SEQUENCE [LARGE SCALE GENOMIC DNA]</scope>
    <source>
        <strain evidence="5 6">IMCC25680</strain>
    </source>
</reference>
<dbReference type="PANTHER" id="PTHR10272">
    <property type="entry name" value="PLATELET-ACTIVATING FACTOR ACETYLHYDROLASE"/>
    <property type="match status" value="1"/>
</dbReference>
<keyword evidence="2" id="KW-0442">Lipid degradation</keyword>
<dbReference type="EMBL" id="JABAIM010000003">
    <property type="protein sequence ID" value="NLR76127.1"/>
    <property type="molecule type" value="Genomic_DNA"/>
</dbReference>
<dbReference type="PIRSF" id="PIRSF031982">
    <property type="entry name" value="UCP031982_abhydr"/>
    <property type="match status" value="1"/>
</dbReference>
<keyword evidence="3" id="KW-0443">Lipid metabolism</keyword>
<protein>
    <recommendedName>
        <fullName evidence="4">Dienelactone hydrolase domain-containing protein</fullName>
    </recommendedName>
</protein>
<organism evidence="5 6">
    <name type="scientific">Leeia aquatica</name>
    <dbReference type="NCBI Taxonomy" id="2725557"/>
    <lineage>
        <taxon>Bacteria</taxon>
        <taxon>Pseudomonadati</taxon>
        <taxon>Pseudomonadota</taxon>
        <taxon>Betaproteobacteria</taxon>
        <taxon>Neisseriales</taxon>
        <taxon>Leeiaceae</taxon>
        <taxon>Leeia</taxon>
    </lineage>
</organism>
<dbReference type="Proteomes" id="UP000587991">
    <property type="component" value="Unassembled WGS sequence"/>
</dbReference>
<evidence type="ECO:0000259" key="4">
    <source>
        <dbReference type="Pfam" id="PF01738"/>
    </source>
</evidence>
<proteinExistence type="predicted"/>
<gene>
    <name evidence="5" type="ORF">HF682_13260</name>
</gene>
<name>A0A847SB43_9NEIS</name>
<dbReference type="SUPFAM" id="SSF53474">
    <property type="entry name" value="alpha/beta-Hydrolases"/>
    <property type="match status" value="1"/>
</dbReference>
<accession>A0A847SB43</accession>
<dbReference type="AlphaFoldDB" id="A0A847SB43"/>
<evidence type="ECO:0000256" key="2">
    <source>
        <dbReference type="ARBA" id="ARBA00022963"/>
    </source>
</evidence>
<dbReference type="InterPro" id="IPR016986">
    <property type="entry name" value="UCP031982_abhydr"/>
</dbReference>
<evidence type="ECO:0000256" key="1">
    <source>
        <dbReference type="ARBA" id="ARBA00022801"/>
    </source>
</evidence>
<dbReference type="InterPro" id="IPR002925">
    <property type="entry name" value="Dienelactn_hydro"/>
</dbReference>
<evidence type="ECO:0000256" key="3">
    <source>
        <dbReference type="ARBA" id="ARBA00023098"/>
    </source>
</evidence>
<dbReference type="GO" id="GO:0003847">
    <property type="term" value="F:1-alkyl-2-acetylglycerophosphocholine esterase activity"/>
    <property type="evidence" value="ECO:0007669"/>
    <property type="project" value="TreeGrafter"/>
</dbReference>
<dbReference type="Pfam" id="PF01738">
    <property type="entry name" value="DLH"/>
    <property type="match status" value="1"/>
</dbReference>
<feature type="domain" description="Dienelactone hydrolase" evidence="4">
    <location>
        <begin position="55"/>
        <end position="160"/>
    </location>
</feature>
<dbReference type="GO" id="GO:0016042">
    <property type="term" value="P:lipid catabolic process"/>
    <property type="evidence" value="ECO:0007669"/>
    <property type="project" value="UniProtKB-KW"/>
</dbReference>
<sequence>MLPVLSQAIGLQRFEVQDPVRQSRIAAQMWYPSDSPEQTLRVGSFSLQVAVNGRPLEGRHPLLLISHGNGGNSLAHRDLADHLARAGFVVVTFTHPFDNHENQQALGTTLQSHDRPRELQRVLDHVLADPALSSRVDPQRIGAIGFSAGGYTVLASAAGDVQQARYDAYCSSQRDDPLTCKAYRERGFIQPVEPVLPVVADPRLKALVLMAPAGVFMLSDERLRQLQQPVLLYQASQDHLIREPFSVERLRKLLPNIRGDHRIEAGHFVFIAPCPSNLVAELAEICSDAPGIDRAAIHRRINNDVTLFFQQQLPPAP</sequence>
<comment type="caution">
    <text evidence="5">The sequence shown here is derived from an EMBL/GenBank/DDBJ whole genome shotgun (WGS) entry which is preliminary data.</text>
</comment>